<accession>A0LYB2</accession>
<dbReference type="Gene3D" id="1.10.1510.10">
    <property type="entry name" value="Uncharacterised protein YqeY/AIM41 PF09424, N-terminal domain"/>
    <property type="match status" value="1"/>
</dbReference>
<dbReference type="Pfam" id="PF09424">
    <property type="entry name" value="YqeY"/>
    <property type="match status" value="1"/>
</dbReference>
<dbReference type="SUPFAM" id="SSF89095">
    <property type="entry name" value="GatB/YqeY motif"/>
    <property type="match status" value="1"/>
</dbReference>
<evidence type="ECO:0000313" key="2">
    <source>
        <dbReference type="Proteomes" id="UP000000755"/>
    </source>
</evidence>
<dbReference type="STRING" id="411154.GFO_0371"/>
<dbReference type="eggNOG" id="COG1610">
    <property type="taxonomic scope" value="Bacteria"/>
</dbReference>
<evidence type="ECO:0000313" key="1">
    <source>
        <dbReference type="EMBL" id="CAL65357.1"/>
    </source>
</evidence>
<dbReference type="KEGG" id="gfo:GFO_0371"/>
<dbReference type="Gene3D" id="1.10.10.410">
    <property type="match status" value="1"/>
</dbReference>
<dbReference type="HOGENOM" id="CLU_079430_2_0_10"/>
<dbReference type="InterPro" id="IPR023168">
    <property type="entry name" value="GatB_Yqey_C_2"/>
</dbReference>
<name>A0LYB2_CHRFK</name>
<dbReference type="PANTHER" id="PTHR28055:SF1">
    <property type="entry name" value="ALTERED INHERITANCE OF MITOCHONDRIA PROTEIN 41, MITOCHONDRIAL"/>
    <property type="match status" value="1"/>
</dbReference>
<dbReference type="InterPro" id="IPR042184">
    <property type="entry name" value="YqeY/Aim41_N"/>
</dbReference>
<reference evidence="1 2" key="1">
    <citation type="journal article" date="2006" name="Environ. Microbiol.">
        <title>Whole genome analysis of the marine Bacteroidetes'Gramella forsetii' reveals adaptations to degradation of polymeric organic matter.</title>
        <authorList>
            <person name="Bauer M."/>
            <person name="Kube M."/>
            <person name="Teeling H."/>
            <person name="Richter M."/>
            <person name="Lombardot T."/>
            <person name="Allers E."/>
            <person name="Wuerdemann C.A."/>
            <person name="Quast C."/>
            <person name="Kuhl H."/>
            <person name="Knaust F."/>
            <person name="Woebken D."/>
            <person name="Bischof K."/>
            <person name="Mussmann M."/>
            <person name="Choudhuri J.V."/>
            <person name="Meyer F."/>
            <person name="Reinhardt R."/>
            <person name="Amann R.I."/>
            <person name="Gloeckner F.O."/>
        </authorList>
    </citation>
    <scope>NUCLEOTIDE SEQUENCE [LARGE SCALE GENOMIC DNA]</scope>
    <source>
        <strain evidence="1 2">KT0803</strain>
    </source>
</reference>
<dbReference type="AlphaFoldDB" id="A0LYB2"/>
<dbReference type="InterPro" id="IPR003789">
    <property type="entry name" value="Asn/Gln_tRNA_amidoTrase-B-like"/>
</dbReference>
<dbReference type="EMBL" id="CU207366">
    <property type="protein sequence ID" value="CAL65357.1"/>
    <property type="molecule type" value="Genomic_DNA"/>
</dbReference>
<dbReference type="Proteomes" id="UP000000755">
    <property type="component" value="Chromosome"/>
</dbReference>
<organism evidence="1 2">
    <name type="scientific">Christiangramia forsetii (strain DSM 17595 / CGMCC 1.15422 / KT0803)</name>
    <name type="common">Gramella forsetii</name>
    <dbReference type="NCBI Taxonomy" id="411154"/>
    <lineage>
        <taxon>Bacteria</taxon>
        <taxon>Pseudomonadati</taxon>
        <taxon>Bacteroidota</taxon>
        <taxon>Flavobacteriia</taxon>
        <taxon>Flavobacteriales</taxon>
        <taxon>Flavobacteriaceae</taxon>
        <taxon>Christiangramia</taxon>
    </lineage>
</organism>
<protein>
    <submittedName>
        <fullName evidence="1">Protein containing GatB/Yqey domain</fullName>
    </submittedName>
</protein>
<proteinExistence type="predicted"/>
<gene>
    <name evidence="1" type="ordered locus">GFO_0371</name>
</gene>
<dbReference type="InterPro" id="IPR019004">
    <property type="entry name" value="YqeY/Aim41"/>
</dbReference>
<dbReference type="PANTHER" id="PTHR28055">
    <property type="entry name" value="ALTERED INHERITANCE OF MITOCHONDRIA PROTEIN 41, MITOCHONDRIAL"/>
    <property type="match status" value="1"/>
</dbReference>
<dbReference type="GO" id="GO:0016884">
    <property type="term" value="F:carbon-nitrogen ligase activity, with glutamine as amido-N-donor"/>
    <property type="evidence" value="ECO:0007669"/>
    <property type="project" value="InterPro"/>
</dbReference>
<sequence length="166" mass="18307">MVKSSRKFYLRTNNFCVMSLQEKVMAEMKVAMKAKDSTKLEALRAVKGAILLANTESSSKDGLSEEEENKLLQKLVKQRKDSAQIYKEQGREDLAEPELEQAAVIEQFLPEQMSEAEIEAEVEKIIAETGASGMQDMGKVMGMASGKLAGKADGKTISMIVKKKLS</sequence>